<dbReference type="Gene3D" id="1.25.40.10">
    <property type="entry name" value="Tetratricopeptide repeat domain"/>
    <property type="match status" value="1"/>
</dbReference>
<sequence length="454" mass="50824">MPGLAAYPTSRGDWENHRATIIRLYLTEDTPLDKVLKTMQSEFGFKATKRMYSSKLKEWGVMKNYKAKEKDMLVGQIREALANGQDPNQVTFRGQSVKHHRILRHSRAKAREASSATGSLSHGDPVTNRQLDALLVHAVDQPSRNFSGTSPAELILLSTKTTSRVSSQDVMWTIKLLHGLFPRRLAAVRVQARPQMSKPTNSGMTLRRHTFHTCWGTATDNLLPQPITLLRKVMTTLHPQGGLTRYPEVSHSTLAFIADLLEMKLGVSHPLAQICRHVWRDSEGPRTAEATLALMSSLFEENLGLCHHETFLTDTALIARHLQNGNVAAAERSARRLVQKSELSPNRAAQLPKALRQLAHVLTTLGQYKEAIEVQEGILNCPGAVISGELRIYTMEDIAELHRLQGDFFMESESLREALLAAREFFGRDQAPTLHIWDKFATSMSEQGRGFEGL</sequence>
<organism evidence="3 4">
    <name type="scientific">Fusarium vanettenii (strain ATCC MYA-4622 / CBS 123669 / FGSC 9596 / NRRL 45880 / 77-13-4)</name>
    <name type="common">Fusarium solani subsp. pisi</name>
    <dbReference type="NCBI Taxonomy" id="660122"/>
    <lineage>
        <taxon>Eukaryota</taxon>
        <taxon>Fungi</taxon>
        <taxon>Dikarya</taxon>
        <taxon>Ascomycota</taxon>
        <taxon>Pezizomycotina</taxon>
        <taxon>Sordariomycetes</taxon>
        <taxon>Hypocreomycetidae</taxon>
        <taxon>Hypocreales</taxon>
        <taxon>Nectriaceae</taxon>
        <taxon>Fusarium</taxon>
        <taxon>Fusarium solani species complex</taxon>
        <taxon>Fusarium vanettenii</taxon>
    </lineage>
</organism>
<dbReference type="EMBL" id="GG698909">
    <property type="protein sequence ID" value="EEU41368.1"/>
    <property type="molecule type" value="Genomic_DNA"/>
</dbReference>
<proteinExistence type="predicted"/>
<reference evidence="3 4" key="1">
    <citation type="journal article" date="2009" name="PLoS Genet.">
        <title>The genome of Nectria haematococca: contribution of supernumerary chromosomes to gene expansion.</title>
        <authorList>
            <person name="Coleman J.J."/>
            <person name="Rounsley S.D."/>
            <person name="Rodriguez-Carres M."/>
            <person name="Kuo A."/>
            <person name="Wasmann C.C."/>
            <person name="Grimwood J."/>
            <person name="Schmutz J."/>
            <person name="Taga M."/>
            <person name="White G.J."/>
            <person name="Zhou S."/>
            <person name="Schwartz D.C."/>
            <person name="Freitag M."/>
            <person name="Ma L.J."/>
            <person name="Danchin E.G."/>
            <person name="Henrissat B."/>
            <person name="Coutinho P.M."/>
            <person name="Nelson D.R."/>
            <person name="Straney D."/>
            <person name="Napoli C.A."/>
            <person name="Barker B.M."/>
            <person name="Gribskov M."/>
            <person name="Rep M."/>
            <person name="Kroken S."/>
            <person name="Molnar I."/>
            <person name="Rensing C."/>
            <person name="Kennell J.C."/>
            <person name="Zamora J."/>
            <person name="Farman M.L."/>
            <person name="Selker E.U."/>
            <person name="Salamov A."/>
            <person name="Shapiro H."/>
            <person name="Pangilinan J."/>
            <person name="Lindquist E."/>
            <person name="Lamers C."/>
            <person name="Grigoriev I.V."/>
            <person name="Geiser D.M."/>
            <person name="Covert S.F."/>
            <person name="Temporini E."/>
            <person name="Vanetten H.D."/>
        </authorList>
    </citation>
    <scope>NUCLEOTIDE SEQUENCE [LARGE SCALE GENOMIC DNA]</scope>
    <source>
        <strain evidence="4">ATCC MYA-4622 / CBS 123669 / FGSC 9596 / NRRL 45880 / 77-13-4</strain>
    </source>
</reference>
<dbReference type="Pfam" id="PF14420">
    <property type="entry name" value="Clr5"/>
    <property type="match status" value="1"/>
</dbReference>
<accession>C7Z3U3</accession>
<name>C7Z3U3_FUSV7</name>
<evidence type="ECO:0000313" key="3">
    <source>
        <dbReference type="EMBL" id="EEU41368.1"/>
    </source>
</evidence>
<feature type="domain" description="Clr5" evidence="2">
    <location>
        <begin position="12"/>
        <end position="63"/>
    </location>
</feature>
<dbReference type="KEGG" id="nhe:NECHADRAFT_83369"/>
<dbReference type="HOGENOM" id="CLU_602818_0_0_1"/>
<dbReference type="AlphaFoldDB" id="C7Z3U3"/>
<keyword evidence="4" id="KW-1185">Reference proteome</keyword>
<dbReference type="InterPro" id="IPR011990">
    <property type="entry name" value="TPR-like_helical_dom_sf"/>
</dbReference>
<evidence type="ECO:0000313" key="4">
    <source>
        <dbReference type="Proteomes" id="UP000005206"/>
    </source>
</evidence>
<evidence type="ECO:0000256" key="1">
    <source>
        <dbReference type="SAM" id="MobiDB-lite"/>
    </source>
</evidence>
<dbReference type="InParanoid" id="C7Z3U3"/>
<dbReference type="OMA" id="RITKWGK"/>
<gene>
    <name evidence="3" type="ORF">NECHADRAFT_83369</name>
</gene>
<dbReference type="Proteomes" id="UP000005206">
    <property type="component" value="Chromosome 8"/>
</dbReference>
<dbReference type="OrthoDB" id="5308957at2759"/>
<evidence type="ECO:0000259" key="2">
    <source>
        <dbReference type="Pfam" id="PF14420"/>
    </source>
</evidence>
<dbReference type="VEuPathDB" id="FungiDB:NECHADRAFT_83369"/>
<dbReference type="GeneID" id="9678650"/>
<dbReference type="PANTHER" id="PTHR38788:SF3">
    <property type="entry name" value="CLR5 DOMAIN-CONTAINING PROTEIN"/>
    <property type="match status" value="1"/>
</dbReference>
<dbReference type="InterPro" id="IPR025676">
    <property type="entry name" value="Clr5_dom"/>
</dbReference>
<dbReference type="PANTHER" id="PTHR38788">
    <property type="entry name" value="CLR5 DOMAIN-CONTAINING PROTEIN"/>
    <property type="match status" value="1"/>
</dbReference>
<feature type="region of interest" description="Disordered" evidence="1">
    <location>
        <begin position="105"/>
        <end position="125"/>
    </location>
</feature>
<protein>
    <recommendedName>
        <fullName evidence="2">Clr5 domain-containing protein</fullName>
    </recommendedName>
</protein>
<dbReference type="STRING" id="660122.C7Z3U3"/>
<dbReference type="RefSeq" id="XP_003047081.1">
    <property type="nucleotide sequence ID" value="XM_003047035.1"/>
</dbReference>